<feature type="domain" description="KIB1-4 beta-propeller" evidence="1">
    <location>
        <begin position="109"/>
        <end position="193"/>
    </location>
</feature>
<organism evidence="2 3">
    <name type="scientific">Dichanthelium oligosanthes</name>
    <dbReference type="NCBI Taxonomy" id="888268"/>
    <lineage>
        <taxon>Eukaryota</taxon>
        <taxon>Viridiplantae</taxon>
        <taxon>Streptophyta</taxon>
        <taxon>Embryophyta</taxon>
        <taxon>Tracheophyta</taxon>
        <taxon>Spermatophyta</taxon>
        <taxon>Magnoliopsida</taxon>
        <taxon>Liliopsida</taxon>
        <taxon>Poales</taxon>
        <taxon>Poaceae</taxon>
        <taxon>PACMAD clade</taxon>
        <taxon>Panicoideae</taxon>
        <taxon>Panicodae</taxon>
        <taxon>Paniceae</taxon>
        <taxon>Dichantheliinae</taxon>
        <taxon>Dichanthelium</taxon>
    </lineage>
</organism>
<evidence type="ECO:0000313" key="2">
    <source>
        <dbReference type="EMBL" id="OEL36519.1"/>
    </source>
</evidence>
<keyword evidence="3" id="KW-1185">Reference proteome</keyword>
<dbReference type="EMBL" id="LWDX02008941">
    <property type="protein sequence ID" value="OEL36519.1"/>
    <property type="molecule type" value="Genomic_DNA"/>
</dbReference>
<dbReference type="PANTHER" id="PTHR34708:SF4">
    <property type="entry name" value="DUF295 DOMAIN-CONTAINING PROTEIN"/>
    <property type="match status" value="1"/>
</dbReference>
<name>A0A1E5WGJ5_9POAL</name>
<evidence type="ECO:0000313" key="3">
    <source>
        <dbReference type="Proteomes" id="UP000095767"/>
    </source>
</evidence>
<protein>
    <recommendedName>
        <fullName evidence="1">KIB1-4 beta-propeller domain-containing protein</fullName>
    </recommendedName>
</protein>
<dbReference type="OrthoDB" id="672063at2759"/>
<reference evidence="2 3" key="1">
    <citation type="submission" date="2016-09" db="EMBL/GenBank/DDBJ databases">
        <title>The draft genome of Dichanthelium oligosanthes: A C3 panicoid grass species.</title>
        <authorList>
            <person name="Studer A.J."/>
            <person name="Schnable J.C."/>
            <person name="Brutnell T.P."/>
        </authorList>
    </citation>
    <scope>NUCLEOTIDE SEQUENCE [LARGE SCALE GENOMIC DNA]</scope>
    <source>
        <strain evidence="3">cv. Kellogg 1175</strain>
        <tissue evidence="2">Leaf</tissue>
    </source>
</reference>
<gene>
    <name evidence="2" type="ORF">BAE44_0002461</name>
</gene>
<dbReference type="PANTHER" id="PTHR34708">
    <property type="entry name" value="OS07G0440000 PROTEIN"/>
    <property type="match status" value="1"/>
</dbReference>
<dbReference type="InterPro" id="IPR005174">
    <property type="entry name" value="KIB1-4_b-propeller"/>
</dbReference>
<accession>A0A1E5WGJ5</accession>
<comment type="caution">
    <text evidence="2">The sequence shown here is derived from an EMBL/GenBank/DDBJ whole genome shotgun (WGS) entry which is preliminary data.</text>
</comment>
<dbReference type="AlphaFoldDB" id="A0A1E5WGJ5"/>
<sequence>LAINDSRSYRGIYIVNGLSGGKKVPLLPLRNDGKPVPKIVLAPNPAPEDYVAVAICDLRRLAYTKTRDMGPPNKPMKWFILDVAIGEKDKFIDLVYDIDACAENVFFFGGNLYQVWQNTTSAISWATPGGGQFGMEKDDIFVLKYVPEHRPCWDVVKDLVGYSVFIGRNHPVVLQPEDVPTVRANCVYWINEQSRNKPMVTWPLEPRRFILPPPKHWIPRTEQSAGTS</sequence>
<dbReference type="Proteomes" id="UP000095767">
    <property type="component" value="Unassembled WGS sequence"/>
</dbReference>
<proteinExistence type="predicted"/>
<dbReference type="Pfam" id="PF03478">
    <property type="entry name" value="Beta-prop_KIB1-4"/>
    <property type="match status" value="1"/>
</dbReference>
<evidence type="ECO:0000259" key="1">
    <source>
        <dbReference type="Pfam" id="PF03478"/>
    </source>
</evidence>
<feature type="non-terminal residue" evidence="2">
    <location>
        <position position="1"/>
    </location>
</feature>